<evidence type="ECO:0000256" key="1">
    <source>
        <dbReference type="SAM" id="Phobius"/>
    </source>
</evidence>
<dbReference type="RefSeq" id="WP_175514017.1">
    <property type="nucleotide sequence ID" value="NZ_FNMV01000015.1"/>
</dbReference>
<feature type="transmembrane region" description="Helical" evidence="1">
    <location>
        <begin position="20"/>
        <end position="38"/>
    </location>
</feature>
<keyword evidence="3" id="KW-1185">Reference proteome</keyword>
<dbReference type="EMBL" id="FNMV01000015">
    <property type="protein sequence ID" value="SDX77589.1"/>
    <property type="molecule type" value="Genomic_DNA"/>
</dbReference>
<organism evidence="2 3">
    <name type="scientific">Flavobacterium degerlachei</name>
    <dbReference type="NCBI Taxonomy" id="229203"/>
    <lineage>
        <taxon>Bacteria</taxon>
        <taxon>Pseudomonadati</taxon>
        <taxon>Bacteroidota</taxon>
        <taxon>Flavobacteriia</taxon>
        <taxon>Flavobacteriales</taxon>
        <taxon>Flavobacteriaceae</taxon>
        <taxon>Flavobacterium</taxon>
    </lineage>
</organism>
<evidence type="ECO:0000313" key="2">
    <source>
        <dbReference type="EMBL" id="SDX77589.1"/>
    </source>
</evidence>
<keyword evidence="1" id="KW-0812">Transmembrane</keyword>
<gene>
    <name evidence="2" type="ORF">SAMN05444338_1155</name>
</gene>
<reference evidence="3" key="1">
    <citation type="submission" date="2016-10" db="EMBL/GenBank/DDBJ databases">
        <authorList>
            <person name="Varghese N."/>
            <person name="Submissions S."/>
        </authorList>
    </citation>
    <scope>NUCLEOTIDE SEQUENCE [LARGE SCALE GENOMIC DNA]</scope>
    <source>
        <strain evidence="3">DSM 15718</strain>
    </source>
</reference>
<accession>A0A1H3EI30</accession>
<protein>
    <submittedName>
        <fullName evidence="2">Uncharacterized protein</fullName>
    </submittedName>
</protein>
<proteinExistence type="predicted"/>
<dbReference type="Proteomes" id="UP000198569">
    <property type="component" value="Unassembled WGS sequence"/>
</dbReference>
<name>A0A1H3EI30_9FLAO</name>
<dbReference type="STRING" id="229203.SAMN05444338_1155"/>
<keyword evidence="1" id="KW-1133">Transmembrane helix</keyword>
<sequence length="45" mass="5353">MNNHGNEGMHMGSYMFMGMHVFWWVSILIFALVLLAAAHRYRKRK</sequence>
<dbReference type="AlphaFoldDB" id="A0A1H3EI30"/>
<evidence type="ECO:0000313" key="3">
    <source>
        <dbReference type="Proteomes" id="UP000198569"/>
    </source>
</evidence>
<keyword evidence="1" id="KW-0472">Membrane</keyword>